<name>A0ABM7FG37_9ACTN</name>
<feature type="domain" description="DUF4232" evidence="3">
    <location>
        <begin position="49"/>
        <end position="181"/>
    </location>
</feature>
<dbReference type="PROSITE" id="PS51257">
    <property type="entry name" value="PROKAR_LIPOPROTEIN"/>
    <property type="match status" value="1"/>
</dbReference>
<proteinExistence type="predicted"/>
<reference evidence="4 5" key="1">
    <citation type="journal article" date="2010" name="ChemBioChem">
        <title>Cloning and characterization of the biosynthetic gene cluster of 16-membered macrolide antibiotic FD-891: involvement of a dual functional cytochrome P450 monooxygenase catalyzing epoxidation and hydroxylation.</title>
        <authorList>
            <person name="Kudo F."/>
            <person name="Motegi A."/>
            <person name="Mizoue K."/>
            <person name="Eguchi T."/>
        </authorList>
    </citation>
    <scope>NUCLEOTIDE SEQUENCE [LARGE SCALE GENOMIC DNA]</scope>
    <source>
        <strain evidence="4 5">A-8890</strain>
    </source>
</reference>
<gene>
    <name evidence="4" type="ORF">SGFS_068350</name>
</gene>
<organism evidence="4 5">
    <name type="scientific">Streptomyces graminofaciens</name>
    <dbReference type="NCBI Taxonomy" id="68212"/>
    <lineage>
        <taxon>Bacteria</taxon>
        <taxon>Bacillati</taxon>
        <taxon>Actinomycetota</taxon>
        <taxon>Actinomycetes</taxon>
        <taxon>Kitasatosporales</taxon>
        <taxon>Streptomycetaceae</taxon>
        <taxon>Streptomyces</taxon>
    </lineage>
</organism>
<evidence type="ECO:0000256" key="2">
    <source>
        <dbReference type="SAM" id="SignalP"/>
    </source>
</evidence>
<dbReference type="Pfam" id="PF14016">
    <property type="entry name" value="DUF4232"/>
    <property type="match status" value="1"/>
</dbReference>
<dbReference type="Proteomes" id="UP001321542">
    <property type="component" value="Chromosome"/>
</dbReference>
<dbReference type="RefSeq" id="WP_286255833.1">
    <property type="nucleotide sequence ID" value="NZ_AP018448.1"/>
</dbReference>
<evidence type="ECO:0000259" key="3">
    <source>
        <dbReference type="Pfam" id="PF14016"/>
    </source>
</evidence>
<evidence type="ECO:0000313" key="4">
    <source>
        <dbReference type="EMBL" id="BBC35541.1"/>
    </source>
</evidence>
<evidence type="ECO:0000256" key="1">
    <source>
        <dbReference type="SAM" id="MobiDB-lite"/>
    </source>
</evidence>
<dbReference type="EMBL" id="AP018448">
    <property type="protein sequence ID" value="BBC35541.1"/>
    <property type="molecule type" value="Genomic_DNA"/>
</dbReference>
<evidence type="ECO:0000313" key="5">
    <source>
        <dbReference type="Proteomes" id="UP001321542"/>
    </source>
</evidence>
<reference evidence="4 5" key="2">
    <citation type="journal article" date="2023" name="ChemBioChem">
        <title>Acyltransferase Domain Exchange between Two Independent Type I Polyketide Synthases in the Same Producer Strain of Macrolide Antibiotics.</title>
        <authorList>
            <person name="Kudo F."/>
            <person name="Kishikawa K."/>
            <person name="Tsuboi K."/>
            <person name="Kido T."/>
            <person name="Usui T."/>
            <person name="Hashimoto J."/>
            <person name="Shin-Ya K."/>
            <person name="Miyanaga A."/>
            <person name="Eguchi T."/>
        </authorList>
    </citation>
    <scope>NUCLEOTIDE SEQUENCE [LARGE SCALE GENOMIC DNA]</scope>
    <source>
        <strain evidence="4 5">A-8890</strain>
    </source>
</reference>
<dbReference type="InterPro" id="IPR025326">
    <property type="entry name" value="DUF4232"/>
</dbReference>
<feature type="signal peptide" evidence="2">
    <location>
        <begin position="1"/>
        <end position="22"/>
    </location>
</feature>
<feature type="region of interest" description="Disordered" evidence="1">
    <location>
        <begin position="25"/>
        <end position="45"/>
    </location>
</feature>
<feature type="chain" id="PRO_5046843972" description="DUF4232 domain-containing protein" evidence="2">
    <location>
        <begin position="23"/>
        <end position="186"/>
    </location>
</feature>
<keyword evidence="2" id="KW-0732">Signal</keyword>
<sequence length="186" mass="18483">MRTAPIAAASILLAALALTACSSDSGGDGGSGSGNDTPASEKKDTGTACKASALTIAFGPSSAAPAAGDEGAVPVTLTNEKGTACTLKGFAAVHLSGGGDSWGLKSQEGAQAAELTLAKGQSASFTISYVRGVAGDSAKSAELEEVVFKLPDDSETKTYKWPDAEVELKSVDRISATVGPFLPVGD</sequence>
<protein>
    <recommendedName>
        <fullName evidence="3">DUF4232 domain-containing protein</fullName>
    </recommendedName>
</protein>
<accession>A0ABM7FG37</accession>
<keyword evidence="5" id="KW-1185">Reference proteome</keyword>